<protein>
    <submittedName>
        <fullName evidence="2">Uncharacterized protein</fullName>
    </submittedName>
</protein>
<dbReference type="Proteomes" id="UP000247476">
    <property type="component" value="Unassembled WGS sequence"/>
</dbReference>
<feature type="signal peptide" evidence="1">
    <location>
        <begin position="1"/>
        <end position="28"/>
    </location>
</feature>
<dbReference type="InterPro" id="IPR017853">
    <property type="entry name" value="GH"/>
</dbReference>
<dbReference type="EMBL" id="QJVJ01000002">
    <property type="protein sequence ID" value="PYI56619.1"/>
    <property type="molecule type" value="Genomic_DNA"/>
</dbReference>
<proteinExistence type="predicted"/>
<dbReference type="OrthoDB" id="2742993at2"/>
<feature type="chain" id="PRO_5016033922" evidence="1">
    <location>
        <begin position="29"/>
        <end position="563"/>
    </location>
</feature>
<organism evidence="2 3">
    <name type="scientific">Paenibacillus flagellatus</name>
    <dbReference type="NCBI Taxonomy" id="2211139"/>
    <lineage>
        <taxon>Bacteria</taxon>
        <taxon>Bacillati</taxon>
        <taxon>Bacillota</taxon>
        <taxon>Bacilli</taxon>
        <taxon>Bacillales</taxon>
        <taxon>Paenibacillaceae</taxon>
        <taxon>Paenibacillus</taxon>
    </lineage>
</organism>
<name>A0A2V5KAK6_9BACL</name>
<keyword evidence="3" id="KW-1185">Reference proteome</keyword>
<gene>
    <name evidence="2" type="ORF">DLM86_06530</name>
</gene>
<evidence type="ECO:0000313" key="3">
    <source>
        <dbReference type="Proteomes" id="UP000247476"/>
    </source>
</evidence>
<dbReference type="AlphaFoldDB" id="A0A2V5KAK6"/>
<keyword evidence="1" id="KW-0732">Signal</keyword>
<dbReference type="SUPFAM" id="SSF51445">
    <property type="entry name" value="(Trans)glycosidases"/>
    <property type="match status" value="1"/>
</dbReference>
<evidence type="ECO:0000313" key="2">
    <source>
        <dbReference type="EMBL" id="PYI56619.1"/>
    </source>
</evidence>
<accession>A0A2V5KAK6</accession>
<evidence type="ECO:0000256" key="1">
    <source>
        <dbReference type="SAM" id="SignalP"/>
    </source>
</evidence>
<sequence length="563" mass="61050">MKAWRRKGLSLALACCLLIMTICGAASAEGANVGAAANANPGLQYFGYYHMDGQGMPDPKYLPFAGRIGNSNVAIFSSWSRGTTLQSHIDLAAANGMKVLLNVYDYFFHWSPGGMGDGSGHMHADWQVQWAELKRVLSGYEDKLLGFYFDEPWWCGVTEENFRTVTQMIRQEYPDKKLVAVSAVADLDPYGTGKSVSSDYIEFVTDVGFNYYESGLETGFHQELLEKLKAKADRGQHIWLLPKSFSRNATETTDVLQHHLLHYYKMALNEPRVVGMAAYTMPSGGDGTGMYAFMNESDPAYDPYLTYAHVQVGRSIIDPANADLYVRSVDGAGSGSAWSESGSVLKWTAPKAGTIQISSLGPVRRTNEHGNELAIKITRGQTPLWPSAGWQSVTAANSGLLYPKTATEVQAGEEIWFHTDGRNDVPSDTLTWDPVIVYSGYEADGQPNIELSVSYQVGHTANATALEPGELLVSSVAMTNKGKSAQTVTAIVALYDGSGEDGALANLSFSTATLQPGESRELKGGFKLPDHLSGYRAKTFVVSGEDIASPGMALSDVYELPAP</sequence>
<reference evidence="2 3" key="1">
    <citation type="submission" date="2018-05" db="EMBL/GenBank/DDBJ databases">
        <title>Paenibacillus flagellatus sp. nov., isolated from selenium mineral soil.</title>
        <authorList>
            <person name="Dai X."/>
        </authorList>
    </citation>
    <scope>NUCLEOTIDE SEQUENCE [LARGE SCALE GENOMIC DNA]</scope>
    <source>
        <strain evidence="2 3">DXL2</strain>
    </source>
</reference>
<comment type="caution">
    <text evidence="2">The sequence shown here is derived from an EMBL/GenBank/DDBJ whole genome shotgun (WGS) entry which is preliminary data.</text>
</comment>
<dbReference type="RefSeq" id="WP_110839148.1">
    <property type="nucleotide sequence ID" value="NZ_QJVJ01000002.1"/>
</dbReference>